<feature type="modified residue" description="N6-(pyridoxal phosphate)lysine" evidence="4">
    <location>
        <position position="286"/>
    </location>
</feature>
<dbReference type="InterPro" id="IPR015424">
    <property type="entry name" value="PyrdxlP-dep_Trfase"/>
</dbReference>
<comment type="pathway">
    <text evidence="4 5">Cofactor biosynthesis; NAD(+) biosynthesis; quinolinate from L-kynurenine: step 2/3.</text>
</comment>
<feature type="binding site" evidence="4">
    <location>
        <begin position="175"/>
        <end position="178"/>
    </location>
    <ligand>
        <name>pyridoxal 5'-phosphate</name>
        <dbReference type="ChEBI" id="CHEBI:597326"/>
    </ligand>
</feature>
<dbReference type="AlphaFoldDB" id="A0AAU9XZ58"/>
<accession>A0AAU9XZ58</accession>
<evidence type="ECO:0000256" key="5">
    <source>
        <dbReference type="PIRNR" id="PIRNR038800"/>
    </source>
</evidence>
<feature type="binding site" evidence="4">
    <location>
        <position position="316"/>
    </location>
    <ligand>
        <name>pyridoxal 5'-phosphate</name>
        <dbReference type="ChEBI" id="CHEBI:597326"/>
    </ligand>
</feature>
<dbReference type="EC" id="3.7.1.3" evidence="4 5"/>
<keyword evidence="8" id="KW-1185">Reference proteome</keyword>
<comment type="catalytic activity">
    <reaction evidence="5">
        <text>3-hydroxy-L-kynurenine + H2O = 3-hydroxyanthranilate + L-alanine + H(+)</text>
        <dbReference type="Rhea" id="RHEA:25143"/>
        <dbReference type="ChEBI" id="CHEBI:15377"/>
        <dbReference type="ChEBI" id="CHEBI:15378"/>
        <dbReference type="ChEBI" id="CHEBI:36559"/>
        <dbReference type="ChEBI" id="CHEBI:57972"/>
        <dbReference type="ChEBI" id="CHEBI:58125"/>
        <dbReference type="EC" id="3.7.1.3"/>
    </reaction>
</comment>
<dbReference type="PIRSF" id="PIRSF038800">
    <property type="entry name" value="KYNU"/>
    <property type="match status" value="1"/>
</dbReference>
<evidence type="ECO:0000256" key="2">
    <source>
        <dbReference type="ARBA" id="ARBA00022801"/>
    </source>
</evidence>
<comment type="caution">
    <text evidence="7">The sequence shown here is derived from an EMBL/GenBank/DDBJ whole genome shotgun (WGS) entry which is preliminary data.</text>
</comment>
<reference evidence="7 8" key="1">
    <citation type="submission" date="2022-05" db="EMBL/GenBank/DDBJ databases">
        <authorList>
            <consortium name="Genoscope - CEA"/>
            <person name="William W."/>
        </authorList>
    </citation>
    <scope>NUCLEOTIDE SEQUENCE [LARGE SCALE GENOMIC DNA]</scope>
</reference>
<feature type="binding site" evidence="4">
    <location>
        <position position="344"/>
    </location>
    <ligand>
        <name>pyridoxal 5'-phosphate</name>
        <dbReference type="ChEBI" id="CHEBI:597326"/>
    </ligand>
</feature>
<comment type="function">
    <text evidence="4 5">Catalyzes the cleavage of L-kynurenine (L-Kyn) and L-3-hydroxykynurenine (L-3OHKyn) into anthranilic acid (AA) and 3-hydroxyanthranilic acid (3-OHAA), respectively.</text>
</comment>
<keyword evidence="4 5" id="KW-0963">Cytoplasm</keyword>
<proteinExistence type="inferred from homology"/>
<gene>
    <name evidence="4" type="primary">KYNU</name>
    <name evidence="7" type="ORF">PMEA_00034109</name>
</gene>
<dbReference type="PANTHER" id="PTHR14084:SF0">
    <property type="entry name" value="KYNURENINASE"/>
    <property type="match status" value="1"/>
</dbReference>
<organism evidence="7 8">
    <name type="scientific">Pocillopora meandrina</name>
    <dbReference type="NCBI Taxonomy" id="46732"/>
    <lineage>
        <taxon>Eukaryota</taxon>
        <taxon>Metazoa</taxon>
        <taxon>Cnidaria</taxon>
        <taxon>Anthozoa</taxon>
        <taxon>Hexacorallia</taxon>
        <taxon>Scleractinia</taxon>
        <taxon>Astrocoeniina</taxon>
        <taxon>Pocilloporidae</taxon>
        <taxon>Pocillopora</taxon>
    </lineage>
</organism>
<dbReference type="Gene3D" id="3.40.640.10">
    <property type="entry name" value="Type I PLP-dependent aspartate aminotransferase-like (Major domain)"/>
    <property type="match status" value="1"/>
</dbReference>
<evidence type="ECO:0000313" key="8">
    <source>
        <dbReference type="Proteomes" id="UP001159428"/>
    </source>
</evidence>
<evidence type="ECO:0000259" key="6">
    <source>
        <dbReference type="Pfam" id="PF00266"/>
    </source>
</evidence>
<dbReference type="GO" id="GO:0043420">
    <property type="term" value="P:anthranilate metabolic process"/>
    <property type="evidence" value="ECO:0007669"/>
    <property type="project" value="UniProtKB-UniRule"/>
</dbReference>
<keyword evidence="1 4" id="KW-0662">Pyridine nucleotide biosynthesis</keyword>
<dbReference type="GO" id="GO:0005737">
    <property type="term" value="C:cytoplasm"/>
    <property type="evidence" value="ECO:0007669"/>
    <property type="project" value="UniProtKB-SubCell"/>
</dbReference>
<keyword evidence="3 4" id="KW-0663">Pyridoxal phosphate</keyword>
<dbReference type="SUPFAM" id="SSF53383">
    <property type="entry name" value="PLP-dependent transferases"/>
    <property type="match status" value="1"/>
</dbReference>
<feature type="binding site" evidence="4">
    <location>
        <position position="147"/>
    </location>
    <ligand>
        <name>pyridoxal 5'-phosphate</name>
        <dbReference type="ChEBI" id="CHEBI:597326"/>
    </ligand>
</feature>
<comment type="subcellular location">
    <subcellularLocation>
        <location evidence="4 5">Cytoplasm</location>
    </subcellularLocation>
</comment>
<dbReference type="Proteomes" id="UP001159428">
    <property type="component" value="Unassembled WGS sequence"/>
</dbReference>
<feature type="binding site" evidence="4">
    <location>
        <position position="231"/>
    </location>
    <ligand>
        <name>pyridoxal 5'-phosphate</name>
        <dbReference type="ChEBI" id="CHEBI:597326"/>
    </ligand>
</feature>
<dbReference type="GO" id="GO:0019805">
    <property type="term" value="P:quinolinate biosynthetic process"/>
    <property type="evidence" value="ECO:0007669"/>
    <property type="project" value="UniProtKB-UniRule"/>
</dbReference>
<evidence type="ECO:0000256" key="3">
    <source>
        <dbReference type="ARBA" id="ARBA00022898"/>
    </source>
</evidence>
<dbReference type="GO" id="GO:0019441">
    <property type="term" value="P:L-tryptophan catabolic process to kynurenine"/>
    <property type="evidence" value="ECO:0007669"/>
    <property type="project" value="TreeGrafter"/>
</dbReference>
<dbReference type="InterPro" id="IPR015421">
    <property type="entry name" value="PyrdxlP-dep_Trfase_major"/>
</dbReference>
<feature type="binding site" evidence="4">
    <location>
        <position position="260"/>
    </location>
    <ligand>
        <name>pyridoxal 5'-phosphate</name>
        <dbReference type="ChEBI" id="CHEBI:597326"/>
    </ligand>
</feature>
<feature type="domain" description="Aminotransferase class V" evidence="6">
    <location>
        <begin position="205"/>
        <end position="383"/>
    </location>
</feature>
<sequence>MTFYDKLGKKCLEQLNFEPCRTLLRLAKSAELDMTDAKFAEMMDDSDELKNLRGEFFYPKMKDLPQVDPAIVDMEMDSMYFCGNSLGLQPKESRTLVIQELDKWQKMGVHGHFCGALPWWKIEDFVLSESARIVGAKDIEVAIMNSLTVNLHLLLVPFYRPTPQRHKILIEAKAFPSDHYAMQSQISFHGYNPAEALMEATPREGEELLRTDDILSLIEEHGDSIALVMFSGVQYYSGQFFDIKRITASAQKKGCVVGWDLAHAVGNVELKLHDWNVDFACWCSYKYLNSGPGGIAGAFVHEKHAYNFDLPKFAGWWGHDRTSRFEMGHEFKPLPGAAAYQLSNPPLLQTVSLLGSLNIFAKTSMKNLRAKSDLLSAYLELLLLHHFGVPQDDDKTPTKRQKVENGFAEDKKNIHVSIITPVNPAERGCQLSVKFSVPIKSVHKELEKRGVVVDTREPDVMRIAPTPLYNSFTDVHRFVTSLKEVFRVLDSFESE</sequence>
<comment type="subunit">
    <text evidence="4 5">Homodimer.</text>
</comment>
<protein>
    <recommendedName>
        <fullName evidence="4 5">Kynureninase</fullName>
        <ecNumber evidence="4 5">3.7.1.3</ecNumber>
    </recommendedName>
    <alternativeName>
        <fullName evidence="4">L-kynurenine hydrolase</fullName>
    </alternativeName>
</protein>
<dbReference type="FunFam" id="3.40.640.10:FF:000031">
    <property type="entry name" value="Kynureninase"/>
    <property type="match status" value="1"/>
</dbReference>
<comment type="pathway">
    <text evidence="4 5">Amino-acid degradation; L-kynurenine degradation; L-alanine and anthranilate from L-kynurenine: step 1/1.</text>
</comment>
<name>A0AAU9XZ58_9CNID</name>
<dbReference type="EMBL" id="CALNXJ010000083">
    <property type="protein sequence ID" value="CAH3162245.1"/>
    <property type="molecule type" value="Genomic_DNA"/>
</dbReference>
<dbReference type="Pfam" id="PF22580">
    <property type="entry name" value="KYNU_C"/>
    <property type="match status" value="1"/>
</dbReference>
<dbReference type="NCBIfam" id="TIGR01814">
    <property type="entry name" value="kynureninase"/>
    <property type="match status" value="1"/>
</dbReference>
<dbReference type="InterPro" id="IPR015422">
    <property type="entry name" value="PyrdxlP-dep_Trfase_small"/>
</dbReference>
<dbReference type="Gene3D" id="3.90.1150.10">
    <property type="entry name" value="Aspartate Aminotransferase, domain 1"/>
    <property type="match status" value="1"/>
</dbReference>
<feature type="binding site" evidence="4">
    <location>
        <position position="148"/>
    </location>
    <ligand>
        <name>pyridoxal 5'-phosphate</name>
        <dbReference type="ChEBI" id="CHEBI:597326"/>
    </ligand>
</feature>
<evidence type="ECO:0000256" key="1">
    <source>
        <dbReference type="ARBA" id="ARBA00022642"/>
    </source>
</evidence>
<comment type="similarity">
    <text evidence="4 5">Belongs to the kynureninase family.</text>
</comment>
<dbReference type="GO" id="GO:0030170">
    <property type="term" value="F:pyridoxal phosphate binding"/>
    <property type="evidence" value="ECO:0007669"/>
    <property type="project" value="UniProtKB-UniRule"/>
</dbReference>
<feature type="binding site" evidence="4">
    <location>
        <position position="285"/>
    </location>
    <ligand>
        <name>pyridoxal 5'-phosphate</name>
        <dbReference type="ChEBI" id="CHEBI:597326"/>
    </ligand>
</feature>
<feature type="binding site" evidence="4">
    <location>
        <position position="263"/>
    </location>
    <ligand>
        <name>pyridoxal 5'-phosphate</name>
        <dbReference type="ChEBI" id="CHEBI:597326"/>
    </ligand>
</feature>
<dbReference type="Pfam" id="PF00266">
    <property type="entry name" value="Aminotran_5"/>
    <property type="match status" value="1"/>
</dbReference>
<comment type="cofactor">
    <cofactor evidence="4 5">
        <name>pyridoxal 5'-phosphate</name>
        <dbReference type="ChEBI" id="CHEBI:597326"/>
    </cofactor>
</comment>
<dbReference type="GO" id="GO:0097053">
    <property type="term" value="P:L-kynurenine catabolic process"/>
    <property type="evidence" value="ECO:0007669"/>
    <property type="project" value="UniProtKB-UniRule"/>
</dbReference>
<evidence type="ECO:0000313" key="7">
    <source>
        <dbReference type="EMBL" id="CAH3162245.1"/>
    </source>
</evidence>
<comment type="catalytic activity">
    <reaction evidence="4 5">
        <text>L-kynurenine + H2O = anthranilate + L-alanine + H(+)</text>
        <dbReference type="Rhea" id="RHEA:16813"/>
        <dbReference type="ChEBI" id="CHEBI:15377"/>
        <dbReference type="ChEBI" id="CHEBI:15378"/>
        <dbReference type="ChEBI" id="CHEBI:16567"/>
        <dbReference type="ChEBI" id="CHEBI:57959"/>
        <dbReference type="ChEBI" id="CHEBI:57972"/>
        <dbReference type="EC" id="3.7.1.3"/>
    </reaction>
</comment>
<dbReference type="GO" id="GO:0034354">
    <property type="term" value="P:'de novo' NAD+ biosynthetic process from L-tryptophan"/>
    <property type="evidence" value="ECO:0007669"/>
    <property type="project" value="UniProtKB-UniRule"/>
</dbReference>
<dbReference type="HAMAP" id="MF_01970">
    <property type="entry name" value="Kynureninase"/>
    <property type="match status" value="1"/>
</dbReference>
<dbReference type="GO" id="GO:0030429">
    <property type="term" value="F:kynureninase activity"/>
    <property type="evidence" value="ECO:0007669"/>
    <property type="project" value="UniProtKB-UniRule"/>
</dbReference>
<dbReference type="PANTHER" id="PTHR14084">
    <property type="entry name" value="KYNURENINASE"/>
    <property type="match status" value="1"/>
</dbReference>
<keyword evidence="2 4" id="KW-0378">Hydrolase</keyword>
<evidence type="ECO:0000256" key="4">
    <source>
        <dbReference type="HAMAP-Rule" id="MF_03017"/>
    </source>
</evidence>
<dbReference type="InterPro" id="IPR010111">
    <property type="entry name" value="Kynureninase"/>
</dbReference>
<dbReference type="InterPro" id="IPR000192">
    <property type="entry name" value="Aminotrans_V_dom"/>
</dbReference>